<evidence type="ECO:0000256" key="3">
    <source>
        <dbReference type="ARBA" id="ARBA00022741"/>
    </source>
</evidence>
<dbReference type="EC" id="3.6.3.-" evidence="13"/>
<comment type="function">
    <text evidence="7">May be involved in multidrug export. Transmembrane domains (TMD) form a pore in the cell membrane and the ATP-binding domain (NBD) is responsible for energy generation.</text>
</comment>
<dbReference type="RefSeq" id="WP_042739436.1">
    <property type="nucleotide sequence ID" value="NZ_BKAX01000007.1"/>
</dbReference>
<feature type="transmembrane region" description="Helical" evidence="8">
    <location>
        <begin position="245"/>
        <end position="264"/>
    </location>
</feature>
<dbReference type="InterPro" id="IPR039421">
    <property type="entry name" value="Type_1_exporter"/>
</dbReference>
<sequence length="547" mass="62799">MKGDDIIRGLYELWKITKPNTILLSIGLLFSLIGTSVSLYIPLIIRNDLNESSISTNTVVIIILCFGLTLIFSGVSTYILGYIGQKIIQNIRIVTWNKLIKLPYDFHLKNSASNLTSRLVNDTMNITRIFSEELSTFLTNLFSVIVSLTFLFVINKTLTLYLICTLPILVIVMLPIGKVMKRVSSKSQEATANLSSYYSNRLSIIKLIKTLSTYNVERKHNYSLLKKLFDIELHKIKVLSFFEPIMNLLLFVNIFGILFFGYYLMENNVMKSGDMFAYILYLFQIINPIVSITSYWTEVQRAIGASDRILKINKEQEEVFTVDTAYNNVAQKVKINDLNFTIENKQIINSISLNFYKGYIYNIIGESGCGKSTLLNILAGLNTGYTGNIYLDDFDKEQFSKYEWRSLFSYITQDLQILEDTIYNNLIYGIDETKNIEEVRAACEMTNSLFFIQNLKNGFNTQISPDSINLSIGQKQRLVLTRAFLQKKPIILLDEVTSNLDKESHKYIIKSIEELAQTSIVLNVTHRHDKNDFSNSNVKLIDFRQFN</sequence>
<keyword evidence="4 12" id="KW-0067">ATP-binding</keyword>
<keyword evidence="13" id="KW-0378">Hydrolase</keyword>
<feature type="domain" description="ABC transporter" evidence="9">
    <location>
        <begin position="333"/>
        <end position="543"/>
    </location>
</feature>
<dbReference type="GO" id="GO:0015421">
    <property type="term" value="F:ABC-type oligopeptide transporter activity"/>
    <property type="evidence" value="ECO:0007669"/>
    <property type="project" value="TreeGrafter"/>
</dbReference>
<feature type="transmembrane region" description="Helical" evidence="8">
    <location>
        <begin position="160"/>
        <end position="177"/>
    </location>
</feature>
<dbReference type="Gene3D" id="3.40.50.300">
    <property type="entry name" value="P-loop containing nucleotide triphosphate hydrolases"/>
    <property type="match status" value="1"/>
</dbReference>
<keyword evidence="15" id="KW-1185">Reference proteome</keyword>
<feature type="transmembrane region" description="Helical" evidence="8">
    <location>
        <begin position="21"/>
        <end position="45"/>
    </location>
</feature>
<feature type="transmembrane region" description="Helical" evidence="8">
    <location>
        <begin position="276"/>
        <end position="296"/>
    </location>
</feature>
<organism evidence="11">
    <name type="scientific">Staphylococcus gallinarum</name>
    <dbReference type="NCBI Taxonomy" id="1293"/>
    <lineage>
        <taxon>Bacteria</taxon>
        <taxon>Bacillati</taxon>
        <taxon>Bacillota</taxon>
        <taxon>Bacilli</taxon>
        <taxon>Bacillales</taxon>
        <taxon>Staphylococcaceae</taxon>
        <taxon>Staphylococcus</taxon>
    </lineage>
</organism>
<dbReference type="GO" id="GO:0005524">
    <property type="term" value="F:ATP binding"/>
    <property type="evidence" value="ECO:0007669"/>
    <property type="project" value="UniProtKB-KW"/>
</dbReference>
<evidence type="ECO:0000313" key="15">
    <source>
        <dbReference type="Proteomes" id="UP000321057"/>
    </source>
</evidence>
<evidence type="ECO:0000256" key="6">
    <source>
        <dbReference type="ARBA" id="ARBA00023136"/>
    </source>
</evidence>
<dbReference type="SUPFAM" id="SSF90123">
    <property type="entry name" value="ABC transporter transmembrane region"/>
    <property type="match status" value="1"/>
</dbReference>
<dbReference type="GO" id="GO:0005886">
    <property type="term" value="C:plasma membrane"/>
    <property type="evidence" value="ECO:0007669"/>
    <property type="project" value="UniProtKB-SubCell"/>
</dbReference>
<evidence type="ECO:0000313" key="14">
    <source>
        <dbReference type="Proteomes" id="UP000255277"/>
    </source>
</evidence>
<dbReference type="InterPro" id="IPR036640">
    <property type="entry name" value="ABC1_TM_sf"/>
</dbReference>
<dbReference type="Gene3D" id="1.20.1560.10">
    <property type="entry name" value="ABC transporter type 1, transmembrane domain"/>
    <property type="match status" value="1"/>
</dbReference>
<dbReference type="GO" id="GO:0016887">
    <property type="term" value="F:ATP hydrolysis activity"/>
    <property type="evidence" value="ECO:0007669"/>
    <property type="project" value="InterPro"/>
</dbReference>
<comment type="subcellular location">
    <subcellularLocation>
        <location evidence="1">Cell membrane</location>
        <topology evidence="1">Multi-pass membrane protein</topology>
    </subcellularLocation>
</comment>
<evidence type="ECO:0000256" key="1">
    <source>
        <dbReference type="ARBA" id="ARBA00004651"/>
    </source>
</evidence>
<dbReference type="STRING" id="1293.SH09_09610"/>
<dbReference type="EMBL" id="BKAX01000007">
    <property type="protein sequence ID" value="GEQ06616.1"/>
    <property type="molecule type" value="Genomic_DNA"/>
</dbReference>
<evidence type="ECO:0000259" key="9">
    <source>
        <dbReference type="PROSITE" id="PS50893"/>
    </source>
</evidence>
<evidence type="ECO:0000313" key="12">
    <source>
        <dbReference type="EMBL" id="GEQ06616.1"/>
    </source>
</evidence>
<keyword evidence="6 8" id="KW-0472">Membrane</keyword>
<evidence type="ECO:0000313" key="11">
    <source>
        <dbReference type="EMBL" id="AAB61134.1"/>
    </source>
</evidence>
<dbReference type="Proteomes" id="UP000255277">
    <property type="component" value="Unassembled WGS sequence"/>
</dbReference>
<dbReference type="SUPFAM" id="SSF52540">
    <property type="entry name" value="P-loop containing nucleoside triphosphate hydrolases"/>
    <property type="match status" value="1"/>
</dbReference>
<dbReference type="InterPro" id="IPR011527">
    <property type="entry name" value="ABC1_TM_dom"/>
</dbReference>
<accession>O07475</accession>
<dbReference type="InterPro" id="IPR027417">
    <property type="entry name" value="P-loop_NTPase"/>
</dbReference>
<dbReference type="Proteomes" id="UP000321057">
    <property type="component" value="Unassembled WGS sequence"/>
</dbReference>
<dbReference type="PANTHER" id="PTHR43394:SF1">
    <property type="entry name" value="ATP-BINDING CASSETTE SUB-FAMILY B MEMBER 10, MITOCHONDRIAL"/>
    <property type="match status" value="1"/>
</dbReference>
<feature type="domain" description="ABC transmembrane type-1" evidence="10">
    <location>
        <begin position="26"/>
        <end position="301"/>
    </location>
</feature>
<evidence type="ECO:0000256" key="5">
    <source>
        <dbReference type="ARBA" id="ARBA00022989"/>
    </source>
</evidence>
<evidence type="ECO:0000256" key="8">
    <source>
        <dbReference type="SAM" id="Phobius"/>
    </source>
</evidence>
<dbReference type="InterPro" id="IPR003439">
    <property type="entry name" value="ABC_transporter-like_ATP-bd"/>
</dbReference>
<dbReference type="PATRIC" id="fig|1293.6.peg.675"/>
<feature type="transmembrane region" description="Helical" evidence="8">
    <location>
        <begin position="57"/>
        <end position="83"/>
    </location>
</feature>
<dbReference type="PANTHER" id="PTHR43394">
    <property type="entry name" value="ATP-DEPENDENT PERMEASE MDL1, MITOCHONDRIAL"/>
    <property type="match status" value="1"/>
</dbReference>
<protein>
    <submittedName>
        <fullName evidence="13">ABC transporter permease/ATP-binding protein</fullName>
        <ecNumber evidence="13">3.6.3.-</ecNumber>
    </submittedName>
    <submittedName>
        <fullName evidence="11">GdmT</fullName>
    </submittedName>
    <submittedName>
        <fullName evidence="12">Multidrug resistance ABC transporter ATP-binding/permease protein BmrA</fullName>
    </submittedName>
</protein>
<gene>
    <name evidence="11" type="primary">gdmT</name>
    <name evidence="12" type="synonym">bmrA</name>
    <name evidence="13" type="synonym">bmrA_3</name>
    <name evidence="13" type="ORF">NCTC12195_04961</name>
    <name evidence="12" type="ORF">SGA02_24440</name>
</gene>
<evidence type="ECO:0000313" key="13">
    <source>
        <dbReference type="EMBL" id="SUQ38585.1"/>
    </source>
</evidence>
<evidence type="ECO:0000256" key="2">
    <source>
        <dbReference type="ARBA" id="ARBA00022692"/>
    </source>
</evidence>
<keyword evidence="5 8" id="KW-1133">Transmembrane helix</keyword>
<dbReference type="InterPro" id="IPR003593">
    <property type="entry name" value="AAA+_ATPase"/>
</dbReference>
<dbReference type="PROSITE" id="PS50929">
    <property type="entry name" value="ABC_TM1F"/>
    <property type="match status" value="1"/>
</dbReference>
<dbReference type="Pfam" id="PF00005">
    <property type="entry name" value="ABC_tran"/>
    <property type="match status" value="1"/>
</dbReference>
<dbReference type="OrthoDB" id="9770415at2"/>
<reference evidence="11" key="2">
    <citation type="journal article" date="1997" name="Mol. Gen. Genet.">
        <title>Secretion of the lantibiotics epidermin and gallidermin: sequence analysis of the genes gdmT and gdmH, their influence on epidermin production and their regulation by EpiQ.</title>
        <authorList>
            <person name="Peschel A."/>
            <person name="Schnell N."/>
            <person name="Hille M."/>
            <person name="Entian K.D."/>
            <person name="Gotz F."/>
        </authorList>
    </citation>
    <scope>NUCLEOTIDE SEQUENCE</scope>
    <source>
        <strain evidence="11">Tue3928</strain>
    </source>
</reference>
<dbReference type="Pfam" id="PF00664">
    <property type="entry name" value="ABC_membrane"/>
    <property type="match status" value="1"/>
</dbReference>
<dbReference type="EMBL" id="U61158">
    <property type="protein sequence ID" value="AAB61134.1"/>
    <property type="molecule type" value="Genomic_DNA"/>
</dbReference>
<dbReference type="SMART" id="SM00382">
    <property type="entry name" value="AAA"/>
    <property type="match status" value="1"/>
</dbReference>
<feature type="transmembrane region" description="Helical" evidence="8">
    <location>
        <begin position="134"/>
        <end position="154"/>
    </location>
</feature>
<evidence type="ECO:0000256" key="7">
    <source>
        <dbReference type="ARBA" id="ARBA00025074"/>
    </source>
</evidence>
<dbReference type="EMBL" id="UHDK01000003">
    <property type="protein sequence ID" value="SUQ38585.1"/>
    <property type="molecule type" value="Genomic_DNA"/>
</dbReference>
<evidence type="ECO:0000256" key="4">
    <source>
        <dbReference type="ARBA" id="ARBA00022840"/>
    </source>
</evidence>
<dbReference type="PROSITE" id="PS50893">
    <property type="entry name" value="ABC_TRANSPORTER_2"/>
    <property type="match status" value="1"/>
</dbReference>
<evidence type="ECO:0000259" key="10">
    <source>
        <dbReference type="PROSITE" id="PS50929"/>
    </source>
</evidence>
<proteinExistence type="predicted"/>
<dbReference type="AlphaFoldDB" id="O07475"/>
<reference evidence="12 15" key="4">
    <citation type="submission" date="2019-07" db="EMBL/GenBank/DDBJ databases">
        <title>Whole genome shotgun sequence of Staphylococcus gallinarum NBRC 109767.</title>
        <authorList>
            <person name="Hosoyama A."/>
            <person name="Uohara A."/>
            <person name="Ohji S."/>
            <person name="Ichikawa N."/>
        </authorList>
    </citation>
    <scope>NUCLEOTIDE SEQUENCE [LARGE SCALE GENOMIC DNA]</scope>
    <source>
        <strain evidence="12 15">NBRC 109767</strain>
    </source>
</reference>
<name>O07475_STAGA</name>
<keyword evidence="2 8" id="KW-0812">Transmembrane</keyword>
<reference evidence="11" key="1">
    <citation type="journal article" date="1989" name="FEMS Microbiol. Lett.">
        <title>Structural gene isolation and prepeptide sequence of gallidermin, a new lanthionine containing antibiotic.</title>
        <authorList>
            <person name="Schnell N."/>
            <person name="Entian K.-D."/>
            <person name="Goetz F."/>
            <person name="Hoerner T."/>
            <person name="Kellner R."/>
            <person name="Jung G."/>
        </authorList>
    </citation>
    <scope>NUCLEOTIDE SEQUENCE</scope>
    <source>
        <strain evidence="11">Tue3928</strain>
    </source>
</reference>
<dbReference type="CDD" id="cd18551">
    <property type="entry name" value="ABC_6TM_LmrA_like"/>
    <property type="match status" value="1"/>
</dbReference>
<reference evidence="13 14" key="3">
    <citation type="submission" date="2018-06" db="EMBL/GenBank/DDBJ databases">
        <authorList>
            <consortium name="Pathogen Informatics"/>
            <person name="Doyle S."/>
        </authorList>
    </citation>
    <scope>NUCLEOTIDE SEQUENCE [LARGE SCALE GENOMIC DNA]</scope>
    <source>
        <strain evidence="13 14">NCTC12195</strain>
    </source>
</reference>
<keyword evidence="3" id="KW-0547">Nucleotide-binding</keyword>